<evidence type="ECO:0000313" key="3">
    <source>
        <dbReference type="Proteomes" id="UP000256629"/>
    </source>
</evidence>
<evidence type="ECO:0000259" key="1">
    <source>
        <dbReference type="Pfam" id="PF06439"/>
    </source>
</evidence>
<sequence length="314" mass="35724">MKVNLTIKFKLTIIWLFVIPISIIAQENAKSIEGRWNLTIHEKDNNYASWLEIKTWNSFMVGSFLHIGGYPRPISKIDVNDNFFSFSLPWAMEEDILMVKGNISEDKLEGEIYYPDGKLCKLSGIRAPELPYVKNPVWGKPIVLFNGKDLNGWKPMGVNQWIVESGVLKSPKLGSNLISIQEFMDFKLHIEFRYPKHGNSGVYLRGRYEVQIADSKGKIPANDQFGSIFGFLEPNEMVALEPSEWQRYDITLIGRRVTVKANGKIIINDQRIPAITGGAINSNELEPGPFMLQGDHTPVEYRNIVVTPLIIRND</sequence>
<keyword evidence="3" id="KW-1185">Reference proteome</keyword>
<gene>
    <name evidence="2" type="ORF">DFQ02_106123</name>
</gene>
<evidence type="ECO:0000313" key="2">
    <source>
        <dbReference type="EMBL" id="RED47496.1"/>
    </source>
</evidence>
<accession>A0A3D9HET7</accession>
<reference evidence="2 3" key="1">
    <citation type="submission" date="2018-07" db="EMBL/GenBank/DDBJ databases">
        <title>Genomic Encyclopedia of Type Strains, Phase III (KMG-III): the genomes of soil and plant-associated and newly described type strains.</title>
        <authorList>
            <person name="Whitman W."/>
        </authorList>
    </citation>
    <scope>NUCLEOTIDE SEQUENCE [LARGE SCALE GENOMIC DNA]</scope>
    <source>
        <strain evidence="2 3">CECT 8487</strain>
    </source>
</reference>
<dbReference type="Proteomes" id="UP000256629">
    <property type="component" value="Unassembled WGS sequence"/>
</dbReference>
<dbReference type="OrthoDB" id="190957at2"/>
<proteinExistence type="predicted"/>
<dbReference type="AlphaFoldDB" id="A0A3D9HET7"/>
<comment type="caution">
    <text evidence="2">The sequence shown here is derived from an EMBL/GenBank/DDBJ whole genome shotgun (WGS) entry which is preliminary data.</text>
</comment>
<dbReference type="InterPro" id="IPR010496">
    <property type="entry name" value="AL/BT2_dom"/>
</dbReference>
<dbReference type="Gene3D" id="2.60.120.560">
    <property type="entry name" value="Exo-inulinase, domain 1"/>
    <property type="match status" value="1"/>
</dbReference>
<feature type="domain" description="3-keto-alpha-glucoside-1,2-lyase/3-keto-2-hydroxy-glucal hydratase" evidence="1">
    <location>
        <begin position="141"/>
        <end position="306"/>
    </location>
</feature>
<dbReference type="Pfam" id="PF06439">
    <property type="entry name" value="3keto-disac_hyd"/>
    <property type="match status" value="1"/>
</dbReference>
<protein>
    <submittedName>
        <fullName evidence="2">Uncharacterized protein DUF1080</fullName>
    </submittedName>
</protein>
<dbReference type="GO" id="GO:0016787">
    <property type="term" value="F:hydrolase activity"/>
    <property type="evidence" value="ECO:0007669"/>
    <property type="project" value="InterPro"/>
</dbReference>
<name>A0A3D9HET7_9FLAO</name>
<dbReference type="RefSeq" id="WP_116524471.1">
    <property type="nucleotide sequence ID" value="NZ_QRDX01000006.1"/>
</dbReference>
<organism evidence="2 3">
    <name type="scientific">Seonamhaeicola aphaedonensis</name>
    <dbReference type="NCBI Taxonomy" id="1461338"/>
    <lineage>
        <taxon>Bacteria</taxon>
        <taxon>Pseudomonadati</taxon>
        <taxon>Bacteroidota</taxon>
        <taxon>Flavobacteriia</taxon>
        <taxon>Flavobacteriales</taxon>
        <taxon>Flavobacteriaceae</taxon>
    </lineage>
</organism>
<dbReference type="EMBL" id="QRDX01000006">
    <property type="protein sequence ID" value="RED47496.1"/>
    <property type="molecule type" value="Genomic_DNA"/>
</dbReference>